<name>A0ABR8MLG1_9ACTN</name>
<feature type="compositionally biased region" description="Low complexity" evidence="1">
    <location>
        <begin position="83"/>
        <end position="106"/>
    </location>
</feature>
<dbReference type="InterPro" id="IPR019933">
    <property type="entry name" value="DivIVA_domain"/>
</dbReference>
<dbReference type="RefSeq" id="WP_191199667.1">
    <property type="nucleotide sequence ID" value="NZ_BAAAPA010000005.1"/>
</dbReference>
<accession>A0ABR8MLG1</accession>
<proteinExistence type="predicted"/>
<dbReference type="NCBIfam" id="TIGR03544">
    <property type="entry name" value="DivI1A_domain"/>
    <property type="match status" value="1"/>
</dbReference>
<evidence type="ECO:0000256" key="1">
    <source>
        <dbReference type="SAM" id="MobiDB-lite"/>
    </source>
</evidence>
<organism evidence="3 4">
    <name type="scientific">Nocardioides hwasunensis</name>
    <dbReference type="NCBI Taxonomy" id="397258"/>
    <lineage>
        <taxon>Bacteria</taxon>
        <taxon>Bacillati</taxon>
        <taxon>Actinomycetota</taxon>
        <taxon>Actinomycetes</taxon>
        <taxon>Propionibacteriales</taxon>
        <taxon>Nocardioidaceae</taxon>
        <taxon>Nocardioides</taxon>
    </lineage>
</organism>
<reference evidence="3 4" key="1">
    <citation type="submission" date="2020-09" db="EMBL/GenBank/DDBJ databases">
        <title>novel species in genus Nocardioides.</title>
        <authorList>
            <person name="Zhang G."/>
        </authorList>
    </citation>
    <scope>NUCLEOTIDE SEQUENCE [LARGE SCALE GENOMIC DNA]</scope>
    <source>
        <strain evidence="3 4">19197</strain>
    </source>
</reference>
<keyword evidence="2" id="KW-0472">Membrane</keyword>
<protein>
    <submittedName>
        <fullName evidence="3">DivIVA domain-containing protein</fullName>
    </submittedName>
</protein>
<keyword evidence="4" id="KW-1185">Reference proteome</keyword>
<dbReference type="Proteomes" id="UP000649289">
    <property type="component" value="Unassembled WGS sequence"/>
</dbReference>
<keyword evidence="2" id="KW-0812">Transmembrane</keyword>
<dbReference type="EMBL" id="JACXYY010000004">
    <property type="protein sequence ID" value="MBD3915359.1"/>
    <property type="molecule type" value="Genomic_DNA"/>
</dbReference>
<feature type="transmembrane region" description="Helical" evidence="2">
    <location>
        <begin position="121"/>
        <end position="139"/>
    </location>
</feature>
<evidence type="ECO:0000256" key="2">
    <source>
        <dbReference type="SAM" id="Phobius"/>
    </source>
</evidence>
<evidence type="ECO:0000313" key="3">
    <source>
        <dbReference type="EMBL" id="MBD3915359.1"/>
    </source>
</evidence>
<keyword evidence="2" id="KW-1133">Transmembrane helix</keyword>
<gene>
    <name evidence="3" type="ORF">IEZ25_12100</name>
</gene>
<dbReference type="Gene3D" id="6.10.250.660">
    <property type="match status" value="1"/>
</dbReference>
<evidence type="ECO:0000313" key="4">
    <source>
        <dbReference type="Proteomes" id="UP000649289"/>
    </source>
</evidence>
<comment type="caution">
    <text evidence="3">The sequence shown here is derived from an EMBL/GenBank/DDBJ whole genome shotgun (WGS) entry which is preliminary data.</text>
</comment>
<sequence length="140" mass="14917">MTLERPRFTTTKLREGYDTGEVDSLVDLVFLVLAHGEANLSPSSVENYRFTPTRLRDGYDMGEVDQWLDEAVVALADHRRKPGAGPSAAGATAYATPPATPAGSPTRSDAIVEVGGGTNRTVLLVVALVVLAVAAYVLFR</sequence>
<feature type="region of interest" description="Disordered" evidence="1">
    <location>
        <begin position="82"/>
        <end position="106"/>
    </location>
</feature>